<comment type="caution">
    <text evidence="2">The sequence shown here is derived from an EMBL/GenBank/DDBJ whole genome shotgun (WGS) entry which is preliminary data.</text>
</comment>
<feature type="compositionally biased region" description="Polar residues" evidence="1">
    <location>
        <begin position="177"/>
        <end position="193"/>
    </location>
</feature>
<evidence type="ECO:0000313" key="2">
    <source>
        <dbReference type="EMBL" id="KAJ3558364.1"/>
    </source>
</evidence>
<evidence type="ECO:0000313" key="3">
    <source>
        <dbReference type="Proteomes" id="UP001148614"/>
    </source>
</evidence>
<feature type="compositionally biased region" description="Polar residues" evidence="1">
    <location>
        <begin position="278"/>
        <end position="289"/>
    </location>
</feature>
<feature type="region of interest" description="Disordered" evidence="1">
    <location>
        <begin position="264"/>
        <end position="334"/>
    </location>
</feature>
<feature type="region of interest" description="Disordered" evidence="1">
    <location>
        <begin position="1"/>
        <end position="105"/>
    </location>
</feature>
<keyword evidence="3" id="KW-1185">Reference proteome</keyword>
<sequence length="390" mass="42746">MHKLVSRSRSLIEGKGGRGRRAATKAPVTHAPDEPLHGGPESVSDTTLHVPSYNFYATPGESSTNVDKYARRPLPATPPSIAKMGDRPSTSGGPASRKSAKNDFKYDKRVSRDDFYLGSRVYGGTRSGTFPRQPLTPDASPKTKTVQKFASRANTRELTTKTTLELREGGIGMALGSPSQTQNFSDTWNTQNAAPPRQDSHPIATPPASRSSSVDTFDMPVLRKSSSKWKLFNIFARKPSDQPVPAISISDPNGLYGTNRPEQQVVATSQTPPPEPNNPTRSNTTASSKGSKHKPILIRSQTMPSNALADSYDQRLRPGDKRSREPSPTSKPLLNVDIPDVRLERYSIMFDGVLKSNPSLLSRRQASIPKLKRIDDAVEREEVSDYHSTE</sequence>
<reference evidence="2" key="1">
    <citation type="submission" date="2022-07" db="EMBL/GenBank/DDBJ databases">
        <title>Genome Sequence of Xylaria arbuscula.</title>
        <authorList>
            <person name="Buettner E."/>
        </authorList>
    </citation>
    <scope>NUCLEOTIDE SEQUENCE</scope>
    <source>
        <strain evidence="2">VT107</strain>
    </source>
</reference>
<organism evidence="2 3">
    <name type="scientific">Xylaria arbuscula</name>
    <dbReference type="NCBI Taxonomy" id="114810"/>
    <lineage>
        <taxon>Eukaryota</taxon>
        <taxon>Fungi</taxon>
        <taxon>Dikarya</taxon>
        <taxon>Ascomycota</taxon>
        <taxon>Pezizomycotina</taxon>
        <taxon>Sordariomycetes</taxon>
        <taxon>Xylariomycetidae</taxon>
        <taxon>Xylariales</taxon>
        <taxon>Xylariaceae</taxon>
        <taxon>Xylaria</taxon>
    </lineage>
</organism>
<name>A0A9W8N6D9_9PEZI</name>
<feature type="region of interest" description="Disordered" evidence="1">
    <location>
        <begin position="173"/>
        <end position="217"/>
    </location>
</feature>
<dbReference type="EMBL" id="JANPWZ010002485">
    <property type="protein sequence ID" value="KAJ3558364.1"/>
    <property type="molecule type" value="Genomic_DNA"/>
</dbReference>
<dbReference type="VEuPathDB" id="FungiDB:F4678DRAFT_471699"/>
<feature type="region of interest" description="Disordered" evidence="1">
    <location>
        <begin position="125"/>
        <end position="149"/>
    </location>
</feature>
<proteinExistence type="predicted"/>
<accession>A0A9W8N6D9</accession>
<protein>
    <submittedName>
        <fullName evidence="2">Uncharacterized protein</fullName>
    </submittedName>
</protein>
<dbReference type="Proteomes" id="UP001148614">
    <property type="component" value="Unassembled WGS sequence"/>
</dbReference>
<evidence type="ECO:0000256" key="1">
    <source>
        <dbReference type="SAM" id="MobiDB-lite"/>
    </source>
</evidence>
<feature type="compositionally biased region" description="Basic and acidic residues" evidence="1">
    <location>
        <begin position="312"/>
        <end position="325"/>
    </location>
</feature>
<dbReference type="AlphaFoldDB" id="A0A9W8N6D9"/>
<gene>
    <name evidence="2" type="ORF">NPX13_g9720</name>
</gene>